<dbReference type="GO" id="GO:0008374">
    <property type="term" value="F:O-acyltransferase activity"/>
    <property type="evidence" value="ECO:0007669"/>
    <property type="project" value="InterPro"/>
</dbReference>
<proteinExistence type="predicted"/>
<evidence type="ECO:0000313" key="2">
    <source>
        <dbReference type="Proteomes" id="UP000178256"/>
    </source>
</evidence>
<dbReference type="Proteomes" id="UP000178256">
    <property type="component" value="Unassembled WGS sequence"/>
</dbReference>
<comment type="caution">
    <text evidence="1">The sequence shown here is derived from an EMBL/GenBank/DDBJ whole genome shotgun (WGS) entry which is preliminary data.</text>
</comment>
<dbReference type="Pfam" id="PF02450">
    <property type="entry name" value="LCAT"/>
    <property type="match status" value="1"/>
</dbReference>
<sequence length="703" mass="78490">MFLTVYEGGSTPDEGTGLAFVYYGGVYFPSASGYYASFEPRNQYGCPDLLANHTYWFVWSRLNPLSYGTFITSYRNSDEHPNSSYWQFENSTHSWVEYPNREWSFILEGTRTRAPGKEPVIIVPGIMGSRLNRVSDGEEVWPNITEMVKPGSDDYLNVLKLDRDGNEIVDIYSSEIMESVATANLYSNLIQKFKDSGYQLEQNLFLSPYDWRLDIASSSLELGRVVRRAIQNSPTGRVNFITHSMGGLLVKYYLMENGDSYVDKLIFAGTPHLGAPKAFNALNYGDDFDFKFFGFGLNPKKAKDISQNMPAVYELLPGREYINKAGAYVRDNNGVELDYENTQQLMVTGQLLGDHRNSALLGRADVFHQLSDVWIPQSSNVYNLLGCRDYDTIGSFQLDEDGSVDISSVTGDGTVPLLSSQHIPGDNYYVLYPATKINHTGLISDDRTIDLIYGIIIDNLPALPSGISQEDNFCDQALVNVRRLRFSTHSPVNLHVYDSFGNHTGLTPEENIEMGIPDSNFIRVGDNNFIFVPDGAVYSVSIDAYATGSFDFKVKTLVNGEVENSIVFDGVPIDTPSLDAVFEFININDPDTLDVDRDGDGDLDAGYLVDGSWIPYTSTIQSTLDDLDRVYSLGWTSGEIKNSLKSLLMAMLPTETAAKSKGKQADAVLGIAFLKQLDKEYNEGRINKLSYDILRQDVGWLLQ</sequence>
<dbReference type="STRING" id="1802697.A2925_01820"/>
<protein>
    <recommendedName>
        <fullName evidence="3">Lecithin:cholesterol acyltransferase</fullName>
    </recommendedName>
</protein>
<dbReference type="InterPro" id="IPR003386">
    <property type="entry name" value="LACT/PDAT_acylTrfase"/>
</dbReference>
<dbReference type="PANTHER" id="PTHR11440">
    <property type="entry name" value="LECITHIN-CHOLESTEROL ACYLTRANSFERASE-RELATED"/>
    <property type="match status" value="1"/>
</dbReference>
<reference evidence="1 2" key="1">
    <citation type="journal article" date="2016" name="Nat. Commun.">
        <title>Thousands of microbial genomes shed light on interconnected biogeochemical processes in an aquifer system.</title>
        <authorList>
            <person name="Anantharaman K."/>
            <person name="Brown C.T."/>
            <person name="Hug L.A."/>
            <person name="Sharon I."/>
            <person name="Castelle C.J."/>
            <person name="Probst A.J."/>
            <person name="Thomas B.C."/>
            <person name="Singh A."/>
            <person name="Wilkins M.J."/>
            <person name="Karaoz U."/>
            <person name="Brodie E.L."/>
            <person name="Williams K.H."/>
            <person name="Hubbard S.S."/>
            <person name="Banfield J.F."/>
        </authorList>
    </citation>
    <scope>NUCLEOTIDE SEQUENCE [LARGE SCALE GENOMIC DNA]</scope>
</reference>
<dbReference type="Gene3D" id="3.40.50.1820">
    <property type="entry name" value="alpha/beta hydrolase"/>
    <property type="match status" value="1"/>
</dbReference>
<dbReference type="AlphaFoldDB" id="A0A1F8GJR6"/>
<accession>A0A1F8GJR6</accession>
<evidence type="ECO:0008006" key="3">
    <source>
        <dbReference type="Google" id="ProtNLM"/>
    </source>
</evidence>
<dbReference type="GO" id="GO:0006629">
    <property type="term" value="P:lipid metabolic process"/>
    <property type="evidence" value="ECO:0007669"/>
    <property type="project" value="InterPro"/>
</dbReference>
<evidence type="ECO:0000313" key="1">
    <source>
        <dbReference type="EMBL" id="OGN25644.1"/>
    </source>
</evidence>
<dbReference type="InterPro" id="IPR029058">
    <property type="entry name" value="AB_hydrolase_fold"/>
</dbReference>
<dbReference type="EMBL" id="MGKL01000015">
    <property type="protein sequence ID" value="OGN25644.1"/>
    <property type="molecule type" value="Genomic_DNA"/>
</dbReference>
<organism evidence="1 2">
    <name type="scientific">Candidatus Yanofskybacteria bacterium RIFCSPLOWO2_01_FULL_44_22</name>
    <dbReference type="NCBI Taxonomy" id="1802697"/>
    <lineage>
        <taxon>Bacteria</taxon>
        <taxon>Candidatus Yanofskyibacteriota</taxon>
    </lineage>
</organism>
<dbReference type="SUPFAM" id="SSF53474">
    <property type="entry name" value="alpha/beta-Hydrolases"/>
    <property type="match status" value="1"/>
</dbReference>
<name>A0A1F8GJR6_9BACT</name>
<gene>
    <name evidence="1" type="ORF">A2925_01820</name>
</gene>